<evidence type="ECO:0008006" key="11">
    <source>
        <dbReference type="Google" id="ProtNLM"/>
    </source>
</evidence>
<evidence type="ECO:0000256" key="1">
    <source>
        <dbReference type="ARBA" id="ARBA00004245"/>
    </source>
</evidence>
<reference evidence="9 10" key="1">
    <citation type="submission" date="2016-07" db="EMBL/GenBank/DDBJ databases">
        <title>Pervasive Adenine N6-methylation of Active Genes in Fungi.</title>
        <authorList>
            <consortium name="DOE Joint Genome Institute"/>
            <person name="Mondo S.J."/>
            <person name="Dannebaum R.O."/>
            <person name="Kuo R.C."/>
            <person name="Labutti K."/>
            <person name="Haridas S."/>
            <person name="Kuo A."/>
            <person name="Salamov A."/>
            <person name="Ahrendt S.R."/>
            <person name="Lipzen A."/>
            <person name="Sullivan W."/>
            <person name="Andreopoulos W.B."/>
            <person name="Clum A."/>
            <person name="Lindquist E."/>
            <person name="Daum C."/>
            <person name="Ramamoorthy G.K."/>
            <person name="Gryganskyi A."/>
            <person name="Culley D."/>
            <person name="Magnuson J.K."/>
            <person name="James T.Y."/>
            <person name="O'Malley M.A."/>
            <person name="Stajich J.E."/>
            <person name="Spatafora J.W."/>
            <person name="Visel A."/>
            <person name="Grigoriev I.V."/>
        </authorList>
    </citation>
    <scope>NUCLEOTIDE SEQUENCE [LARGE SCALE GENOMIC DNA]</scope>
    <source>
        <strain evidence="9 10">68-887.2</strain>
    </source>
</reference>
<dbReference type="GO" id="GO:0015629">
    <property type="term" value="C:actin cytoskeleton"/>
    <property type="evidence" value="ECO:0007669"/>
    <property type="project" value="TreeGrafter"/>
</dbReference>
<evidence type="ECO:0000313" key="10">
    <source>
        <dbReference type="Proteomes" id="UP000193986"/>
    </source>
</evidence>
<protein>
    <recommendedName>
        <fullName evidence="11">BAR-domain-containing protein</fullName>
    </recommendedName>
</protein>
<evidence type="ECO:0000256" key="2">
    <source>
        <dbReference type="ARBA" id="ARBA00022443"/>
    </source>
</evidence>
<evidence type="ECO:0000256" key="5">
    <source>
        <dbReference type="PROSITE-ProRule" id="PRU00192"/>
    </source>
</evidence>
<accession>A0A1Y2APB4</accession>
<dbReference type="PANTHER" id="PTHR47174">
    <property type="entry name" value="BRIDGING INTEGRATOR 3"/>
    <property type="match status" value="1"/>
</dbReference>
<feature type="compositionally biased region" description="Low complexity" evidence="6">
    <location>
        <begin position="303"/>
        <end position="313"/>
    </location>
</feature>
<sequence length="697" mass="75335">MQRKALKQLGKVTQWTNEKVFSGEKTQFSDEFTAVEKDIEPRRIGIERLHATSLPFFQQLTKVKPTADPYPPPGSGKEKILHTEALGLVMIDYGGDIDGPYGDALSKYGRARCKLAVVQEEFGSRLSDNYIAGMEQALAAVNDYKTVRKKLDSRRLTLDAAITRLQGSKKDPRMLEEEVNIAQERFEEVEDEARLRLQAIEQQESDQFSGLSDLLDAELEYFGKCVQILEELRENWPSGSVNMPKRPRANTASSARSAGRARSYSRPSAPVSDDDEGTPGRVRSQSNASALSKTKEKRSMLPSLGSFGKKSGLSLGGGSKRKSKYGQTEDDRLALHSEEDEDDEPPPRSPASYSNGRNRSNTALSASRISLASDTYSVPPPLRRTQTTPSKADVLYLKALYDFAGTAADELPLRAGQIVEVKKEVSDDWCIGESEGQSGLFPRTYCEEYVPTPVTAVPVPALPARQRSLPPLSGAPPIKRSLPPPANNNSNSHSNSNSTTTLAPSSPAMDYGTDDSYDQDDTSIGGFDDGDHYATAALAHEAQPAPISTTAKQLVKKTAPPPPPPSRRSQSSSNLFTTASSSSSNNNNNNKSTSSYLSPPQAFLTRPRAGTTSLSNSSSPEASPFAGSGDEDDHHLSANGNINNSPVRGISTGLGGIHLARELDNAASPPCATCGCDDFTQNVFKPKGICSTCFHSH</sequence>
<feature type="region of interest" description="Disordered" evidence="6">
    <location>
        <begin position="237"/>
        <end position="368"/>
    </location>
</feature>
<dbReference type="Gene3D" id="1.20.1270.60">
    <property type="entry name" value="Arfaptin homology (AH) domain/BAR domain"/>
    <property type="match status" value="1"/>
</dbReference>
<dbReference type="Pfam" id="PF14604">
    <property type="entry name" value="SH3_9"/>
    <property type="match status" value="1"/>
</dbReference>
<dbReference type="SUPFAM" id="SSF103657">
    <property type="entry name" value="BAR/IMD domain-like"/>
    <property type="match status" value="1"/>
</dbReference>
<dbReference type="Pfam" id="PF03114">
    <property type="entry name" value="BAR"/>
    <property type="match status" value="1"/>
</dbReference>
<dbReference type="EMBL" id="MCFC01000069">
    <property type="protein sequence ID" value="ORY24314.1"/>
    <property type="molecule type" value="Genomic_DNA"/>
</dbReference>
<dbReference type="InterPro" id="IPR027267">
    <property type="entry name" value="AH/BAR_dom_sf"/>
</dbReference>
<dbReference type="GO" id="GO:0005737">
    <property type="term" value="C:cytoplasm"/>
    <property type="evidence" value="ECO:0007669"/>
    <property type="project" value="InterPro"/>
</dbReference>
<feature type="compositionally biased region" description="Polar residues" evidence="6">
    <location>
        <begin position="351"/>
        <end position="368"/>
    </location>
</feature>
<evidence type="ECO:0000259" key="8">
    <source>
        <dbReference type="PROSITE" id="PS51021"/>
    </source>
</evidence>
<keyword evidence="10" id="KW-1185">Reference proteome</keyword>
<feature type="compositionally biased region" description="Acidic residues" evidence="6">
    <location>
        <begin position="512"/>
        <end position="521"/>
    </location>
</feature>
<dbReference type="InterPro" id="IPR036028">
    <property type="entry name" value="SH3-like_dom_sf"/>
</dbReference>
<dbReference type="InterPro" id="IPR046982">
    <property type="entry name" value="BIN3/RVS161-like"/>
</dbReference>
<feature type="domain" description="SH3" evidence="7">
    <location>
        <begin position="392"/>
        <end position="451"/>
    </location>
</feature>
<feature type="compositionally biased region" description="Basic and acidic residues" evidence="6">
    <location>
        <begin position="327"/>
        <end position="337"/>
    </location>
</feature>
<keyword evidence="3" id="KW-0963">Cytoplasm</keyword>
<evidence type="ECO:0000256" key="6">
    <source>
        <dbReference type="SAM" id="MobiDB-lite"/>
    </source>
</evidence>
<dbReference type="PROSITE" id="PS50002">
    <property type="entry name" value="SH3"/>
    <property type="match status" value="1"/>
</dbReference>
<dbReference type="Proteomes" id="UP000193986">
    <property type="component" value="Unassembled WGS sequence"/>
</dbReference>
<dbReference type="PROSITE" id="PS51021">
    <property type="entry name" value="BAR"/>
    <property type="match status" value="1"/>
</dbReference>
<dbReference type="SUPFAM" id="SSF50044">
    <property type="entry name" value="SH3-domain"/>
    <property type="match status" value="1"/>
</dbReference>
<evidence type="ECO:0000259" key="7">
    <source>
        <dbReference type="PROSITE" id="PS50002"/>
    </source>
</evidence>
<evidence type="ECO:0000256" key="3">
    <source>
        <dbReference type="ARBA" id="ARBA00022490"/>
    </source>
</evidence>
<dbReference type="InParanoid" id="A0A1Y2APB4"/>
<feature type="region of interest" description="Disordered" evidence="6">
    <location>
        <begin position="542"/>
        <end position="647"/>
    </location>
</feature>
<keyword evidence="2 5" id="KW-0728">SH3 domain</keyword>
<feature type="compositionally biased region" description="Polar residues" evidence="6">
    <location>
        <begin position="283"/>
        <end position="292"/>
    </location>
</feature>
<dbReference type="STRING" id="71784.A0A1Y2APB4"/>
<dbReference type="PANTHER" id="PTHR47174:SF3">
    <property type="entry name" value="BRIDGING INTEGRATOR 3"/>
    <property type="match status" value="1"/>
</dbReference>
<evidence type="ECO:0000256" key="4">
    <source>
        <dbReference type="ARBA" id="ARBA00023212"/>
    </source>
</evidence>
<dbReference type="OrthoDB" id="10263741at2759"/>
<name>A0A1Y2APB4_9TREE</name>
<dbReference type="FunCoup" id="A0A1Y2APB4">
    <property type="interactions" value="342"/>
</dbReference>
<comment type="caution">
    <text evidence="9">The sequence shown here is derived from an EMBL/GenBank/DDBJ whole genome shotgun (WGS) entry which is preliminary data.</text>
</comment>
<feature type="compositionally biased region" description="Low complexity" evidence="6">
    <location>
        <begin position="567"/>
        <end position="595"/>
    </location>
</feature>
<dbReference type="SMART" id="SM00721">
    <property type="entry name" value="BAR"/>
    <property type="match status" value="1"/>
</dbReference>
<proteinExistence type="predicted"/>
<dbReference type="InterPro" id="IPR001452">
    <property type="entry name" value="SH3_domain"/>
</dbReference>
<feature type="compositionally biased region" description="Low complexity" evidence="6">
    <location>
        <begin position="613"/>
        <end position="623"/>
    </location>
</feature>
<organism evidence="9 10">
    <name type="scientific">Naematelia encephala</name>
    <dbReference type="NCBI Taxonomy" id="71784"/>
    <lineage>
        <taxon>Eukaryota</taxon>
        <taxon>Fungi</taxon>
        <taxon>Dikarya</taxon>
        <taxon>Basidiomycota</taxon>
        <taxon>Agaricomycotina</taxon>
        <taxon>Tremellomycetes</taxon>
        <taxon>Tremellales</taxon>
        <taxon>Naemateliaceae</taxon>
        <taxon>Naematelia</taxon>
    </lineage>
</organism>
<dbReference type="GO" id="GO:0006897">
    <property type="term" value="P:endocytosis"/>
    <property type="evidence" value="ECO:0007669"/>
    <property type="project" value="InterPro"/>
</dbReference>
<keyword evidence="4" id="KW-0206">Cytoskeleton</keyword>
<feature type="region of interest" description="Disordered" evidence="6">
    <location>
        <begin position="465"/>
        <end position="529"/>
    </location>
</feature>
<dbReference type="InterPro" id="IPR004148">
    <property type="entry name" value="BAR_dom"/>
</dbReference>
<dbReference type="AlphaFoldDB" id="A0A1Y2APB4"/>
<dbReference type="GO" id="GO:0051666">
    <property type="term" value="P:actin cortical patch localization"/>
    <property type="evidence" value="ECO:0007669"/>
    <property type="project" value="InterPro"/>
</dbReference>
<evidence type="ECO:0000313" key="9">
    <source>
        <dbReference type="EMBL" id="ORY24314.1"/>
    </source>
</evidence>
<dbReference type="SMART" id="SM00326">
    <property type="entry name" value="SH3"/>
    <property type="match status" value="1"/>
</dbReference>
<feature type="domain" description="BAR" evidence="8">
    <location>
        <begin position="17"/>
        <end position="245"/>
    </location>
</feature>
<feature type="compositionally biased region" description="Low complexity" evidence="6">
    <location>
        <begin position="487"/>
        <end position="501"/>
    </location>
</feature>
<dbReference type="Gene3D" id="2.30.30.40">
    <property type="entry name" value="SH3 Domains"/>
    <property type="match status" value="1"/>
</dbReference>
<dbReference type="CDD" id="cd00174">
    <property type="entry name" value="SH3"/>
    <property type="match status" value="1"/>
</dbReference>
<comment type="subcellular location">
    <subcellularLocation>
        <location evidence="1">Cytoplasm</location>
        <location evidence="1">Cytoskeleton</location>
    </subcellularLocation>
</comment>
<gene>
    <name evidence="9" type="ORF">BCR39DRAFT_590664</name>
</gene>
<feature type="compositionally biased region" description="Low complexity" evidence="6">
    <location>
        <begin position="249"/>
        <end position="270"/>
    </location>
</feature>